<evidence type="ECO:0000313" key="2">
    <source>
        <dbReference type="EMBL" id="RJY24696.1"/>
    </source>
</evidence>
<sequence>MYSSLRIAHLIEIDSSLLSQSNLDALISKIIAQQAAHDETDTQSFDAKKHQLLQKIQQGILVIVYDAKDNSYDVISSEEFQNKCAL</sequence>
<organism evidence="2 3">
    <name type="scientific">Legionella pneumophila subsp. pneumophila</name>
    <dbReference type="NCBI Taxonomy" id="91891"/>
    <lineage>
        <taxon>Bacteria</taxon>
        <taxon>Pseudomonadati</taxon>
        <taxon>Pseudomonadota</taxon>
        <taxon>Gammaproteobacteria</taxon>
        <taxon>Legionellales</taxon>
        <taxon>Legionellaceae</taxon>
        <taxon>Legionella</taxon>
    </lineage>
</organism>
<evidence type="ECO:0000313" key="3">
    <source>
        <dbReference type="Proteomes" id="UP000277145"/>
    </source>
</evidence>
<comment type="caution">
    <text evidence="2">The sequence shown here is derived from an EMBL/GenBank/DDBJ whole genome shotgun (WGS) entry which is preliminary data.</text>
</comment>
<dbReference type="InterPro" id="IPR010648">
    <property type="entry name" value="UPF0270"/>
</dbReference>
<geneLocation type="plasmid" evidence="2">
    <name>unnamed2</name>
</geneLocation>
<dbReference type="EMBL" id="QWDR01000006">
    <property type="protein sequence ID" value="RJY24696.1"/>
    <property type="molecule type" value="Genomic_DNA"/>
</dbReference>
<dbReference type="Proteomes" id="UP000277145">
    <property type="component" value="Unassembled WGS sequence"/>
</dbReference>
<dbReference type="SUPFAM" id="SSF118001">
    <property type="entry name" value="YehU-like"/>
    <property type="match status" value="1"/>
</dbReference>
<evidence type="ECO:0008006" key="4">
    <source>
        <dbReference type="Google" id="ProtNLM"/>
    </source>
</evidence>
<name>A0A3A6TYR6_LEGPN</name>
<dbReference type="RefSeq" id="WP_120130617.1">
    <property type="nucleotide sequence ID" value="NZ_QWDR01000006.1"/>
</dbReference>
<dbReference type="InterPro" id="IPR036685">
    <property type="entry name" value="YehU-like_sf"/>
</dbReference>
<dbReference type="Pfam" id="PF06794">
    <property type="entry name" value="UPF0270"/>
    <property type="match status" value="1"/>
</dbReference>
<dbReference type="AlphaFoldDB" id="A0A3A6TYR6"/>
<comment type="similarity">
    <text evidence="1">Belongs to the UPF0270 family.</text>
</comment>
<evidence type="ECO:0000256" key="1">
    <source>
        <dbReference type="ARBA" id="ARBA00006450"/>
    </source>
</evidence>
<dbReference type="Gene3D" id="1.10.10.610">
    <property type="entry name" value="YehU-like"/>
    <property type="match status" value="1"/>
</dbReference>
<reference evidence="2 3" key="1">
    <citation type="submission" date="2018-08" db="EMBL/GenBank/DDBJ databases">
        <title>Genome Sequences of Legionella pneumophila subsp. pneumophila Isolates, Recovered from a Drinking Water System in a Large Builging.</title>
        <authorList>
            <person name="Gomez-Alvarez V."/>
            <person name="Boczek L."/>
            <person name="King D."/>
            <person name="Pemberton A."/>
            <person name="Pfaller S."/>
            <person name="Rodgers M."/>
            <person name="Santodomingo J."/>
            <person name="Revetta R."/>
        </authorList>
    </citation>
    <scope>NUCLEOTIDE SEQUENCE [LARGE SCALE GENOMIC DNA]</scope>
    <source>
        <strain evidence="2 3">L01C.1</strain>
        <plasmid evidence="2">unnamed2</plasmid>
    </source>
</reference>
<proteinExistence type="inferred from homology"/>
<protein>
    <recommendedName>
        <fullName evidence="4">YheU family protein</fullName>
    </recommendedName>
</protein>
<gene>
    <name evidence="2" type="ORF">D1H98_16880</name>
</gene>
<accession>A0A3A6TYR6</accession>
<keyword evidence="2" id="KW-0614">Plasmid</keyword>